<keyword evidence="3 6" id="KW-0285">Flavoprotein</keyword>
<dbReference type="Pfam" id="PF00732">
    <property type="entry name" value="GMC_oxred_N"/>
    <property type="match status" value="1"/>
</dbReference>
<dbReference type="GO" id="GO:0050660">
    <property type="term" value="F:flavin adenine dinucleotide binding"/>
    <property type="evidence" value="ECO:0007669"/>
    <property type="project" value="InterPro"/>
</dbReference>
<evidence type="ECO:0000259" key="7">
    <source>
        <dbReference type="PROSITE" id="PS00623"/>
    </source>
</evidence>
<dbReference type="SUPFAM" id="SSF54373">
    <property type="entry name" value="FAD-linked reductases, C-terminal domain"/>
    <property type="match status" value="1"/>
</dbReference>
<dbReference type="Gene3D" id="3.50.50.60">
    <property type="entry name" value="FAD/NAD(P)-binding domain"/>
    <property type="match status" value="1"/>
</dbReference>
<evidence type="ECO:0000256" key="6">
    <source>
        <dbReference type="RuleBase" id="RU003968"/>
    </source>
</evidence>
<evidence type="ECO:0000256" key="2">
    <source>
        <dbReference type="ARBA" id="ARBA00010790"/>
    </source>
</evidence>
<dbReference type="SUPFAM" id="SSF51905">
    <property type="entry name" value="FAD/NAD(P)-binding domain"/>
    <property type="match status" value="1"/>
</dbReference>
<dbReference type="PANTHER" id="PTHR11552:SF147">
    <property type="entry name" value="CHOLINE DEHYDROGENASE, MITOCHONDRIAL"/>
    <property type="match status" value="1"/>
</dbReference>
<comment type="cofactor">
    <cofactor evidence="1 5">
        <name>FAD</name>
        <dbReference type="ChEBI" id="CHEBI:57692"/>
    </cofactor>
</comment>
<evidence type="ECO:0000256" key="4">
    <source>
        <dbReference type="ARBA" id="ARBA00022827"/>
    </source>
</evidence>
<sequence length="625" mass="69174">MSQPIHTGGQCAAQSVGPFNSMVSALIQALLAAQCAISPPELWPPDYADALLSRRGEQGYDFVVVGAGSAGSVLASRLSENPAWRVLVLEAGGDPPQESEIPSLLFSLEHTNVTWNYLTEHSEKACWGLVDRRCYWPRGKMIGGSGGLNGMLYVRGHRADYDSWAQAGNQGWGWDDVLPYFERSVRPIGSATHAQGYVTLNAFPVNDPDIEQMIYAGTAELGIPRVHRFTDGSESGFSNLPGTIQNGRRMSTGKGYLASVARRPNLQVIKNARVTKLNFDDTGSRVRSVSFTIRDERQMRVSVGKELVLSAGVIESPKLLMLSGVGPAQHLRQLNIPLVRDLPVGDNLNDHVQVVTFLKINEHFARPLRAEDALDNTYNYLIHRRGPLNSHGTASLTGFINTLRNSPYPDVEFHHFMLRRGDFAGLKTFLNGLNIDDSTYRIQAQIRQVIAVADVMGMFNVLATPKSSGNLRLHSTDYKQPPKLTHNYFSVPEDLATLLRAIRFQERLLGTAAYRALNVSFILPSIPECTAYVLQSDDYWLCYIKYFSCTTYHQSGTVKMAPESDKTSCVNPRLRLGGIDNVRVADASIMPIIPSANTNAATIMIAEKAVDFIRQDWQDVGVHWH</sequence>
<keyword evidence="4 5" id="KW-0274">FAD</keyword>
<dbReference type="EMBL" id="GAMC01012172">
    <property type="protein sequence ID" value="JAB94383.1"/>
    <property type="molecule type" value="mRNA"/>
</dbReference>
<dbReference type="InterPro" id="IPR000172">
    <property type="entry name" value="GMC_OxRdtase_N"/>
</dbReference>
<accession>W8BBI3</accession>
<gene>
    <name evidence="8" type="primary">DHGL</name>
</gene>
<dbReference type="AlphaFoldDB" id="W8BBI3"/>
<dbReference type="OrthoDB" id="269227at2759"/>
<dbReference type="PANTHER" id="PTHR11552">
    <property type="entry name" value="GLUCOSE-METHANOL-CHOLINE GMC OXIDOREDUCTASE"/>
    <property type="match status" value="1"/>
</dbReference>
<evidence type="ECO:0000256" key="3">
    <source>
        <dbReference type="ARBA" id="ARBA00022630"/>
    </source>
</evidence>
<evidence type="ECO:0000256" key="5">
    <source>
        <dbReference type="PIRSR" id="PIRSR000137-2"/>
    </source>
</evidence>
<dbReference type="PIRSF" id="PIRSF000137">
    <property type="entry name" value="Alcohol_oxidase"/>
    <property type="match status" value="1"/>
</dbReference>
<name>W8BBI3_CERCA</name>
<feature type="binding site" evidence="5">
    <location>
        <position position="274"/>
    </location>
    <ligand>
        <name>FAD</name>
        <dbReference type="ChEBI" id="CHEBI:57692"/>
    </ligand>
</feature>
<comment type="similarity">
    <text evidence="2 6">Belongs to the GMC oxidoreductase family.</text>
</comment>
<evidence type="ECO:0000313" key="8">
    <source>
        <dbReference type="EMBL" id="JAB94383.1"/>
    </source>
</evidence>
<feature type="domain" description="Glucose-methanol-choline oxidoreductase N-terminal" evidence="7">
    <location>
        <begin position="139"/>
        <end position="162"/>
    </location>
</feature>
<dbReference type="Pfam" id="PF05199">
    <property type="entry name" value="GMC_oxred_C"/>
    <property type="match status" value="1"/>
</dbReference>
<proteinExistence type="evidence at transcript level"/>
<dbReference type="EMBL" id="GAMC01012171">
    <property type="protein sequence ID" value="JAB94384.1"/>
    <property type="molecule type" value="mRNA"/>
</dbReference>
<dbReference type="InterPro" id="IPR007867">
    <property type="entry name" value="GMC_OxRtase_C"/>
</dbReference>
<protein>
    <submittedName>
        <fullName evidence="8">Glucose dehydrogenase (Acceptor)</fullName>
    </submittedName>
</protein>
<organism evidence="8">
    <name type="scientific">Ceratitis capitata</name>
    <name type="common">Mediterranean fruit fly</name>
    <name type="synonym">Tephritis capitata</name>
    <dbReference type="NCBI Taxonomy" id="7213"/>
    <lineage>
        <taxon>Eukaryota</taxon>
        <taxon>Metazoa</taxon>
        <taxon>Ecdysozoa</taxon>
        <taxon>Arthropoda</taxon>
        <taxon>Hexapoda</taxon>
        <taxon>Insecta</taxon>
        <taxon>Pterygota</taxon>
        <taxon>Neoptera</taxon>
        <taxon>Endopterygota</taxon>
        <taxon>Diptera</taxon>
        <taxon>Brachycera</taxon>
        <taxon>Muscomorpha</taxon>
        <taxon>Tephritoidea</taxon>
        <taxon>Tephritidae</taxon>
        <taxon>Ceratitis</taxon>
        <taxon>Ceratitis</taxon>
    </lineage>
</organism>
<dbReference type="GO" id="GO:0016614">
    <property type="term" value="F:oxidoreductase activity, acting on CH-OH group of donors"/>
    <property type="evidence" value="ECO:0007669"/>
    <property type="project" value="InterPro"/>
</dbReference>
<reference evidence="8" key="1">
    <citation type="submission" date="2013-07" db="EMBL/GenBank/DDBJ databases">
        <authorList>
            <person name="Geib S."/>
        </authorList>
    </citation>
    <scope>NUCLEOTIDE SEQUENCE</scope>
</reference>
<dbReference type="InterPro" id="IPR012132">
    <property type="entry name" value="GMC_OxRdtase"/>
</dbReference>
<dbReference type="InterPro" id="IPR036188">
    <property type="entry name" value="FAD/NAD-bd_sf"/>
</dbReference>
<dbReference type="Gene3D" id="3.30.560.10">
    <property type="entry name" value="Glucose Oxidase, domain 3"/>
    <property type="match status" value="1"/>
</dbReference>
<dbReference type="PROSITE" id="PS00623">
    <property type="entry name" value="GMC_OXRED_1"/>
    <property type="match status" value="1"/>
</dbReference>
<reference evidence="8" key="2">
    <citation type="journal article" date="2014" name="BMC Genomics">
        <title>A genomic perspective to assessing quality of mass-reared SIT flies used in Mediterranean fruit fly (Ceratitis capitata) eradication in California.</title>
        <authorList>
            <person name="Calla B."/>
            <person name="Hall B."/>
            <person name="Hou S."/>
            <person name="Geib S.M."/>
        </authorList>
    </citation>
    <scope>NUCLEOTIDE SEQUENCE</scope>
</reference>
<evidence type="ECO:0000256" key="1">
    <source>
        <dbReference type="ARBA" id="ARBA00001974"/>
    </source>
</evidence>